<feature type="domain" description="THAP-type" evidence="15">
    <location>
        <begin position="410"/>
        <end position="479"/>
    </location>
</feature>
<dbReference type="AlphaFoldDB" id="A0A836EK53"/>
<name>A0A836EK53_9HYME</name>
<organism evidence="16 17">
    <name type="scientific">Pseudoatta argentina</name>
    <dbReference type="NCBI Taxonomy" id="621737"/>
    <lineage>
        <taxon>Eukaryota</taxon>
        <taxon>Metazoa</taxon>
        <taxon>Ecdysozoa</taxon>
        <taxon>Arthropoda</taxon>
        <taxon>Hexapoda</taxon>
        <taxon>Insecta</taxon>
        <taxon>Pterygota</taxon>
        <taxon>Neoptera</taxon>
        <taxon>Endopterygota</taxon>
        <taxon>Hymenoptera</taxon>
        <taxon>Apocrita</taxon>
        <taxon>Aculeata</taxon>
        <taxon>Formicoidea</taxon>
        <taxon>Formicidae</taxon>
        <taxon>Myrmicinae</taxon>
        <taxon>Pseudoatta</taxon>
    </lineage>
</organism>
<evidence type="ECO:0000256" key="6">
    <source>
        <dbReference type="ARBA" id="ARBA00022723"/>
    </source>
</evidence>
<dbReference type="PANTHER" id="PTHR11879:SF55">
    <property type="entry name" value="GLUTAMATE OXALOACETATE TRANSAMINASE 1, ISOFORM B"/>
    <property type="match status" value="1"/>
</dbReference>
<keyword evidence="7 11" id="KW-0863">Zinc-finger</keyword>
<dbReference type="Pfam" id="PF05485">
    <property type="entry name" value="THAP"/>
    <property type="match status" value="1"/>
</dbReference>
<dbReference type="InterPro" id="IPR015421">
    <property type="entry name" value="PyrdxlP-dep_Trfase_major"/>
</dbReference>
<dbReference type="InterPro" id="IPR006612">
    <property type="entry name" value="THAP_Znf"/>
</dbReference>
<evidence type="ECO:0000256" key="11">
    <source>
        <dbReference type="PROSITE-ProRule" id="PRU00309"/>
    </source>
</evidence>
<keyword evidence="10 11" id="KW-0238">DNA-binding</keyword>
<dbReference type="SUPFAM" id="SSF53383">
    <property type="entry name" value="PLP-dependent transferases"/>
    <property type="match status" value="1"/>
</dbReference>
<comment type="catalytic activity">
    <reaction evidence="12">
        <text>L-aspartate + 2-oxoglutarate = oxaloacetate + L-glutamate</text>
        <dbReference type="Rhea" id="RHEA:21824"/>
        <dbReference type="ChEBI" id="CHEBI:16452"/>
        <dbReference type="ChEBI" id="CHEBI:16810"/>
        <dbReference type="ChEBI" id="CHEBI:29985"/>
        <dbReference type="ChEBI" id="CHEBI:29991"/>
        <dbReference type="EC" id="2.6.1.1"/>
    </reaction>
</comment>
<keyword evidence="17" id="KW-1185">Reference proteome</keyword>
<dbReference type="EC" id="2.6.1.1" evidence="12"/>
<evidence type="ECO:0000256" key="9">
    <source>
        <dbReference type="ARBA" id="ARBA00022898"/>
    </source>
</evidence>
<evidence type="ECO:0000256" key="2">
    <source>
        <dbReference type="ARBA" id="ARBA00007441"/>
    </source>
</evidence>
<evidence type="ECO:0000256" key="1">
    <source>
        <dbReference type="ARBA" id="ARBA00001933"/>
    </source>
</evidence>
<feature type="non-terminal residue" evidence="16">
    <location>
        <position position="1193"/>
    </location>
</feature>
<comment type="cofactor">
    <cofactor evidence="1">
        <name>pyridoxal 5'-phosphate</name>
        <dbReference type="ChEBI" id="CHEBI:597326"/>
    </cofactor>
</comment>
<keyword evidence="8" id="KW-0862">Zinc</keyword>
<dbReference type="PRINTS" id="PR00799">
    <property type="entry name" value="TRANSAMINASE"/>
</dbReference>
<dbReference type="Proteomes" id="UP000668214">
    <property type="component" value="Unassembled WGS sequence"/>
</dbReference>
<dbReference type="GO" id="GO:0030170">
    <property type="term" value="F:pyridoxal phosphate binding"/>
    <property type="evidence" value="ECO:0007669"/>
    <property type="project" value="InterPro"/>
</dbReference>
<feature type="coiled-coil region" evidence="13">
    <location>
        <begin position="881"/>
        <end position="936"/>
    </location>
</feature>
<dbReference type="InterPro" id="IPR015422">
    <property type="entry name" value="PyrdxlP-dep_Trfase_small"/>
</dbReference>
<evidence type="ECO:0000256" key="7">
    <source>
        <dbReference type="ARBA" id="ARBA00022771"/>
    </source>
</evidence>
<dbReference type="Pfam" id="PF00155">
    <property type="entry name" value="Aminotran_1_2"/>
    <property type="match status" value="1"/>
</dbReference>
<dbReference type="Gene3D" id="3.90.1150.10">
    <property type="entry name" value="Aspartate Aminotransferase, domain 1"/>
    <property type="match status" value="1"/>
</dbReference>
<dbReference type="NCBIfam" id="NF006719">
    <property type="entry name" value="PRK09257.1"/>
    <property type="match status" value="1"/>
</dbReference>
<keyword evidence="5 12" id="KW-0808">Transferase</keyword>
<evidence type="ECO:0000256" key="13">
    <source>
        <dbReference type="SAM" id="Coils"/>
    </source>
</evidence>
<evidence type="ECO:0000256" key="4">
    <source>
        <dbReference type="ARBA" id="ARBA00022576"/>
    </source>
</evidence>
<comment type="caution">
    <text evidence="16">The sequence shown here is derived from an EMBL/GenBank/DDBJ whole genome shotgun (WGS) entry which is preliminary data.</text>
</comment>
<comment type="similarity">
    <text evidence="2">Belongs to the class-I pyridoxal-phosphate-dependent aminotransferase family.</text>
</comment>
<evidence type="ECO:0000313" key="16">
    <source>
        <dbReference type="EMBL" id="KAG5308909.1"/>
    </source>
</evidence>
<dbReference type="Gene3D" id="3.40.640.10">
    <property type="entry name" value="Type I PLP-dependent aspartate aminotransferase-like (Major domain)"/>
    <property type="match status" value="1"/>
</dbReference>
<dbReference type="GO" id="GO:0008270">
    <property type="term" value="F:zinc ion binding"/>
    <property type="evidence" value="ECO:0007669"/>
    <property type="project" value="UniProtKB-KW"/>
</dbReference>
<feature type="compositionally biased region" description="Polar residues" evidence="14">
    <location>
        <begin position="832"/>
        <end position="849"/>
    </location>
</feature>
<evidence type="ECO:0000256" key="14">
    <source>
        <dbReference type="SAM" id="MobiDB-lite"/>
    </source>
</evidence>
<dbReference type="CDD" id="cd00609">
    <property type="entry name" value="AAT_like"/>
    <property type="match status" value="1"/>
</dbReference>
<dbReference type="InterPro" id="IPR000796">
    <property type="entry name" value="Asp_trans"/>
</dbReference>
<dbReference type="GO" id="GO:0006532">
    <property type="term" value="P:aspartate biosynthetic process"/>
    <property type="evidence" value="ECO:0007669"/>
    <property type="project" value="TreeGrafter"/>
</dbReference>
<dbReference type="InterPro" id="IPR004838">
    <property type="entry name" value="NHTrfase_class1_PyrdxlP-BS"/>
</dbReference>
<dbReference type="GO" id="GO:0004069">
    <property type="term" value="F:L-aspartate:2-oxoglutarate aminotransferase activity"/>
    <property type="evidence" value="ECO:0007669"/>
    <property type="project" value="UniProtKB-EC"/>
</dbReference>
<reference evidence="16" key="1">
    <citation type="submission" date="2020-02" db="EMBL/GenBank/DDBJ databases">
        <title>Relaxed selection underlies rapid genomic changes in the transitions from sociality to social parasitism in ants.</title>
        <authorList>
            <person name="Bi X."/>
        </authorList>
    </citation>
    <scope>NUCLEOTIDE SEQUENCE</scope>
    <source>
        <strain evidence="16">BGI-DK2014c</strain>
        <tissue evidence="16">Whole body</tissue>
    </source>
</reference>
<dbReference type="InterPro" id="IPR015424">
    <property type="entry name" value="PyrdxlP-dep_Trfase"/>
</dbReference>
<dbReference type="InterPro" id="IPR004839">
    <property type="entry name" value="Aminotransferase_I/II_large"/>
</dbReference>
<evidence type="ECO:0000313" key="17">
    <source>
        <dbReference type="Proteomes" id="UP000668214"/>
    </source>
</evidence>
<proteinExistence type="inferred from homology"/>
<dbReference type="PROSITE" id="PS00105">
    <property type="entry name" value="AA_TRANSFER_CLASS_1"/>
    <property type="match status" value="1"/>
</dbReference>
<comment type="subunit">
    <text evidence="3 12">Homodimer.</text>
</comment>
<keyword evidence="13" id="KW-0175">Coiled coil</keyword>
<accession>A0A836EK53</accession>
<dbReference type="PANTHER" id="PTHR11879">
    <property type="entry name" value="ASPARTATE AMINOTRANSFERASE"/>
    <property type="match status" value="1"/>
</dbReference>
<dbReference type="FunFam" id="3.40.640.10:FF:000066">
    <property type="entry name" value="Aspartate aminotransferase"/>
    <property type="match status" value="1"/>
</dbReference>
<dbReference type="PROSITE" id="PS50950">
    <property type="entry name" value="ZF_THAP"/>
    <property type="match status" value="1"/>
</dbReference>
<keyword evidence="9" id="KW-0663">Pyridoxal phosphate</keyword>
<dbReference type="EMBL" id="JAANIA010002862">
    <property type="protein sequence ID" value="KAG5308909.1"/>
    <property type="molecule type" value="Genomic_DNA"/>
</dbReference>
<dbReference type="GO" id="GO:0005829">
    <property type="term" value="C:cytosol"/>
    <property type="evidence" value="ECO:0007669"/>
    <property type="project" value="TreeGrafter"/>
</dbReference>
<evidence type="ECO:0000259" key="15">
    <source>
        <dbReference type="PROSITE" id="PS50950"/>
    </source>
</evidence>
<gene>
    <name evidence="16" type="primary">Got1.2</name>
    <name evidence="16" type="ORF">G6Z78_0011119</name>
</gene>
<dbReference type="FunFam" id="3.90.1150.10:FF:000001">
    <property type="entry name" value="Aspartate aminotransferase"/>
    <property type="match status" value="1"/>
</dbReference>
<feature type="coiled-coil region" evidence="13">
    <location>
        <begin position="519"/>
        <end position="553"/>
    </location>
</feature>
<dbReference type="SUPFAM" id="SSF57716">
    <property type="entry name" value="Glucocorticoid receptor-like (DNA-binding domain)"/>
    <property type="match status" value="1"/>
</dbReference>
<feature type="region of interest" description="Disordered" evidence="14">
    <location>
        <begin position="832"/>
        <end position="854"/>
    </location>
</feature>
<evidence type="ECO:0000256" key="12">
    <source>
        <dbReference type="RuleBase" id="RU000480"/>
    </source>
</evidence>
<evidence type="ECO:0000256" key="10">
    <source>
        <dbReference type="ARBA" id="ARBA00023125"/>
    </source>
</evidence>
<feature type="non-terminal residue" evidence="16">
    <location>
        <position position="1"/>
    </location>
</feature>
<keyword evidence="6" id="KW-0479">Metal-binding</keyword>
<evidence type="ECO:0000256" key="8">
    <source>
        <dbReference type="ARBA" id="ARBA00022833"/>
    </source>
</evidence>
<feature type="coiled-coil region" evidence="13">
    <location>
        <begin position="970"/>
        <end position="1025"/>
    </location>
</feature>
<protein>
    <recommendedName>
        <fullName evidence="12">Aspartate aminotransferase</fullName>
        <ecNumber evidence="12">2.6.1.1</ecNumber>
    </recommendedName>
</protein>
<dbReference type="GO" id="GO:0003677">
    <property type="term" value="F:DNA binding"/>
    <property type="evidence" value="ECO:0007669"/>
    <property type="project" value="UniProtKB-UniRule"/>
</dbReference>
<keyword evidence="4 12" id="KW-0032">Aminotransferase</keyword>
<evidence type="ECO:0000256" key="5">
    <source>
        <dbReference type="ARBA" id="ARBA00022679"/>
    </source>
</evidence>
<sequence length="1193" mass="136600">NMTTRFTGIELGPPIEVFALQKAFVDDVYEKKVNLTIGAYRTNEGKPWVLPVVKKVEKSLAADDLQTHEYLPVLGLEPFCEAATSMLLGANSPVIAQGRAFGIQSLSGTGALRVAAEFLNRILHYNTFYYSKPSWENHRLVFINGGFTNTYEYTYWNEKTRNIDLEGMLQDLRNAPKNAVIILHSCAHNPTGCDPTPEQWIKIADVIQEKHLFPLFDSAYQGFASGDLDKDAYAVRMFAERGIELICTQSFAKNFGLYNERIGNIVFVMADTKEMIQAKSQLTLIIRGMYSNPPNHGARIVATVLKNQEYFEEWKDHIKTMSGRIKQMRVGLHHRLLKLGTPGTWDHIIQQIGMFSYTGLTKKQVQHLRDHYHIYMLRSGRINMCGLNETNLDYVANAINETIKLLSEAQNDCCAAIGCNNRSEKGYIMKCFPRDPILRQVWQDRVARADWEPSNNSFLCHVHFEPQEWVITQSDDSMEIECDIKENDTEKQASTENKTSISNFIAKTNSIDNQSEDLKIETKQENDIFNDDYDEIEEKLKQICDDREEMSTSNIEELNSIPTNWKGSLEESVMQPLFHKSINYKYSSRNEIGDMLTDNRDNIEIIFGSESSEEFVRIPRYTFSNNGTNENDKQNQCTTNINSITNDKELTELAETECIENTTNRENLYVTSNTGTAVNCEEATREEIMKSIKTQDTSFEDTNSMLNSDTSTMILDVEVENESTKELNISETMEHNKDGAVSDTTKFTVKVTGDREDVVDIMQDLFKDTQDFTIQEHNNTCLQQENNASVTSIITINDYPLETNSINKCNDIFSPCITSIASRNNDQMSDALSSLQNDECPTSKLPSSNVDEEKDPEVNNAMINSTIIEQPTMDNANKCEYEKLQQKVKLQETIIGQLTNQLILLKDLEKKWQNKNIMLKARTKKMEKQMNELNKSTDGTSSSTSCKKMDSRQKLIYDLSHRMSNLEEMNKKLMKTITIESQQKRQLENQIKQRDKQIKELNWKLDKASKYLERAEKNTNTYRRKMLNMQTFMRRRKLLDGSTSEFYDIMVDCTKENYSEKILTMAVDIKEICGTNGYKKLLNYGFPLPTLSVLQALPNNGISDTSKSNNKIQEKIYLNTDEENDTQHMENDMEVNTNNHVEHTTFCVGSVMDGTETVTGTVQDIFDESNDDMDDLSTNELNDHFFLQLNAVI</sequence>
<comment type="miscellaneous">
    <text evidence="12">In eukaryotes there are cytoplasmic, mitochondrial and chloroplastic isozymes.</text>
</comment>
<evidence type="ECO:0000256" key="3">
    <source>
        <dbReference type="ARBA" id="ARBA00011738"/>
    </source>
</evidence>